<evidence type="ECO:0000313" key="1">
    <source>
        <dbReference type="EMBL" id="VDP86674.1"/>
    </source>
</evidence>
<evidence type="ECO:0000313" key="2">
    <source>
        <dbReference type="Proteomes" id="UP000269396"/>
    </source>
</evidence>
<dbReference type="Proteomes" id="UP000269396">
    <property type="component" value="Unassembled WGS sequence"/>
</dbReference>
<feature type="non-terminal residue" evidence="1">
    <location>
        <position position="352"/>
    </location>
</feature>
<dbReference type="EMBL" id="UZAL01050245">
    <property type="protein sequence ID" value="VDP86674.1"/>
    <property type="molecule type" value="Genomic_DNA"/>
</dbReference>
<dbReference type="GO" id="GO:0031012">
    <property type="term" value="C:extracellular matrix"/>
    <property type="evidence" value="ECO:0007669"/>
    <property type="project" value="TreeGrafter"/>
</dbReference>
<accession>A0A183Q6F3</accession>
<reference evidence="1 2" key="1">
    <citation type="submission" date="2018-11" db="EMBL/GenBank/DDBJ databases">
        <authorList>
            <consortium name="Pathogen Informatics"/>
        </authorList>
    </citation>
    <scope>NUCLEOTIDE SEQUENCE [LARGE SCALE GENOMIC DNA]</scope>
    <source>
        <strain>Denwood</strain>
        <strain evidence="2">Zambia</strain>
    </source>
</reference>
<keyword evidence="2" id="KW-1185">Reference proteome</keyword>
<dbReference type="GO" id="GO:0007508">
    <property type="term" value="P:larval heart development"/>
    <property type="evidence" value="ECO:0007669"/>
    <property type="project" value="TreeGrafter"/>
</dbReference>
<gene>
    <name evidence="1" type="ORF">SMTD_LOCUS22190</name>
</gene>
<organism evidence="1 2">
    <name type="scientific">Schistosoma mattheei</name>
    <dbReference type="NCBI Taxonomy" id="31246"/>
    <lineage>
        <taxon>Eukaryota</taxon>
        <taxon>Metazoa</taxon>
        <taxon>Spiralia</taxon>
        <taxon>Lophotrochozoa</taxon>
        <taxon>Platyhelminthes</taxon>
        <taxon>Trematoda</taxon>
        <taxon>Digenea</taxon>
        <taxon>Strigeidida</taxon>
        <taxon>Schistosomatoidea</taxon>
        <taxon>Schistosomatidae</taxon>
        <taxon>Schistosoma</taxon>
    </lineage>
</organism>
<dbReference type="GO" id="GO:0061343">
    <property type="term" value="P:cell adhesion involved in heart morphogenesis"/>
    <property type="evidence" value="ECO:0007669"/>
    <property type="project" value="TreeGrafter"/>
</dbReference>
<proteinExistence type="predicted"/>
<dbReference type="PANTHER" id="PTHR33395">
    <property type="entry name" value="TRANSCRIPTASE, PUTATIVE-RELATED-RELATED"/>
    <property type="match status" value="1"/>
</dbReference>
<dbReference type="AlphaFoldDB" id="A0A183Q6F3"/>
<dbReference type="STRING" id="31246.A0A183Q6F3"/>
<name>A0A183Q6F3_9TREM</name>
<dbReference type="PANTHER" id="PTHR33395:SF22">
    <property type="entry name" value="REVERSE TRANSCRIPTASE DOMAIN-CONTAINING PROTEIN"/>
    <property type="match status" value="1"/>
</dbReference>
<sequence>MPVVTSGNQCTSHDDTNPILPILPLEAHMQVLSFNATTLKNTVKIRKPMLRNKNVSTEPSGSRPNNKNNTMTLPNKNKTILPNAMLYLTHRTGGYKGRLDSNVSQDRHCNRYLSRPNIGQTTMNQRALRLSSNVLNNKPVRRNYSQLFSIEQDGLLGYSPSTQPQLADAYLNCPPSQVQQINPPYQNHDFSGLQKSLVQLAIQETKRGDGCIIYALDTLTTNKLGDSVLNSLPESVWISVNTLNHSLLLGCIYRDPDSSNNGNDLIINAFIHASSLNFSANVITGDFKYPGINWSTGNCQSCNGEFSATINMHCWSQWLRTPTRGDSILHLIFSRDVIPLSVKVYDEFESSD</sequence>
<protein>
    <submittedName>
        <fullName evidence="1">Uncharacterized protein</fullName>
    </submittedName>
</protein>